<proteinExistence type="predicted"/>
<sequence length="154" mass="16489">MADVAHAGAVPPEREARGGRTETFGSGDLRAYDDREGGLLTVVGVEIRKALLPVLPHQELLGRRLTGREGIGALLTDLRETEGALPPETRQGALTARIQAFIQQNLHDPNLTPPVVAAAHHISLSYLHRLFQERAQGGDSRGLHPPPTAGGRPP</sequence>
<organism evidence="2 3">
    <name type="scientific">Streptomyces regalis</name>
    <dbReference type="NCBI Taxonomy" id="68262"/>
    <lineage>
        <taxon>Bacteria</taxon>
        <taxon>Bacillati</taxon>
        <taxon>Actinomycetota</taxon>
        <taxon>Actinomycetes</taxon>
        <taxon>Kitasatosporales</taxon>
        <taxon>Streptomycetaceae</taxon>
        <taxon>Streptomyces</taxon>
    </lineage>
</organism>
<feature type="region of interest" description="Disordered" evidence="1">
    <location>
        <begin position="1"/>
        <end position="28"/>
    </location>
</feature>
<evidence type="ECO:0000313" key="3">
    <source>
        <dbReference type="Proteomes" id="UP000053923"/>
    </source>
</evidence>
<evidence type="ECO:0000313" key="2">
    <source>
        <dbReference type="EMBL" id="KUL36184.1"/>
    </source>
</evidence>
<gene>
    <name evidence="2" type="ORF">ADL12_19455</name>
</gene>
<dbReference type="Gene3D" id="1.10.10.60">
    <property type="entry name" value="Homeodomain-like"/>
    <property type="match status" value="1"/>
</dbReference>
<dbReference type="Proteomes" id="UP000053923">
    <property type="component" value="Unassembled WGS sequence"/>
</dbReference>
<name>A0A0X3UUJ1_9ACTN</name>
<dbReference type="EMBL" id="LLZG01000142">
    <property type="protein sequence ID" value="KUL36184.1"/>
    <property type="molecule type" value="Genomic_DNA"/>
</dbReference>
<accession>A0A0X3UUJ1</accession>
<reference evidence="3" key="1">
    <citation type="submission" date="2015-10" db="EMBL/GenBank/DDBJ databases">
        <authorList>
            <person name="Ju K.-S."/>
            <person name="Doroghazi J.R."/>
            <person name="Metcalf W.W."/>
        </authorList>
    </citation>
    <scope>NUCLEOTIDE SEQUENCE [LARGE SCALE GENOMIC DNA]</scope>
    <source>
        <strain evidence="3">NRRL 3151</strain>
    </source>
</reference>
<keyword evidence="3" id="KW-1185">Reference proteome</keyword>
<evidence type="ECO:0008006" key="4">
    <source>
        <dbReference type="Google" id="ProtNLM"/>
    </source>
</evidence>
<comment type="caution">
    <text evidence="2">The sequence shown here is derived from an EMBL/GenBank/DDBJ whole genome shotgun (WGS) entry which is preliminary data.</text>
</comment>
<evidence type="ECO:0000256" key="1">
    <source>
        <dbReference type="SAM" id="MobiDB-lite"/>
    </source>
</evidence>
<dbReference type="AlphaFoldDB" id="A0A0X3UUJ1"/>
<protein>
    <recommendedName>
        <fullName evidence="4">HTH araC/xylS-type domain-containing protein</fullName>
    </recommendedName>
</protein>